<feature type="region of interest" description="Disordered" evidence="1">
    <location>
        <begin position="1"/>
        <end position="63"/>
    </location>
</feature>
<name>A0AAV1RRM1_9ROSI</name>
<proteinExistence type="predicted"/>
<feature type="non-terminal residue" evidence="2">
    <location>
        <position position="63"/>
    </location>
</feature>
<dbReference type="AlphaFoldDB" id="A0AAV1RRM1"/>
<gene>
    <name evidence="2" type="ORF">DCAF_LOCUS13109</name>
</gene>
<organism evidence="2 3">
    <name type="scientific">Dovyalis caffra</name>
    <dbReference type="NCBI Taxonomy" id="77055"/>
    <lineage>
        <taxon>Eukaryota</taxon>
        <taxon>Viridiplantae</taxon>
        <taxon>Streptophyta</taxon>
        <taxon>Embryophyta</taxon>
        <taxon>Tracheophyta</taxon>
        <taxon>Spermatophyta</taxon>
        <taxon>Magnoliopsida</taxon>
        <taxon>eudicotyledons</taxon>
        <taxon>Gunneridae</taxon>
        <taxon>Pentapetalae</taxon>
        <taxon>rosids</taxon>
        <taxon>fabids</taxon>
        <taxon>Malpighiales</taxon>
        <taxon>Salicaceae</taxon>
        <taxon>Flacourtieae</taxon>
        <taxon>Dovyalis</taxon>
    </lineage>
</organism>
<feature type="compositionally biased region" description="Basic and acidic residues" evidence="1">
    <location>
        <begin position="37"/>
        <end position="46"/>
    </location>
</feature>
<dbReference type="EMBL" id="CAWUPB010001108">
    <property type="protein sequence ID" value="CAK7338068.1"/>
    <property type="molecule type" value="Genomic_DNA"/>
</dbReference>
<dbReference type="Proteomes" id="UP001314170">
    <property type="component" value="Unassembled WGS sequence"/>
</dbReference>
<accession>A0AAV1RRM1</accession>
<sequence>MRGLRRSRGSGVDSGEPRSTKNIDTGLVGAPNPIHGRALDKPDHHRLLPIRGSGASQNSTSLT</sequence>
<protein>
    <submittedName>
        <fullName evidence="2">Uncharacterized protein</fullName>
    </submittedName>
</protein>
<evidence type="ECO:0000256" key="1">
    <source>
        <dbReference type="SAM" id="MobiDB-lite"/>
    </source>
</evidence>
<comment type="caution">
    <text evidence="2">The sequence shown here is derived from an EMBL/GenBank/DDBJ whole genome shotgun (WGS) entry which is preliminary data.</text>
</comment>
<keyword evidence="3" id="KW-1185">Reference proteome</keyword>
<reference evidence="2 3" key="1">
    <citation type="submission" date="2024-01" db="EMBL/GenBank/DDBJ databases">
        <authorList>
            <person name="Waweru B."/>
        </authorList>
    </citation>
    <scope>NUCLEOTIDE SEQUENCE [LARGE SCALE GENOMIC DNA]</scope>
</reference>
<feature type="compositionally biased region" description="Polar residues" evidence="1">
    <location>
        <begin position="54"/>
        <end position="63"/>
    </location>
</feature>
<evidence type="ECO:0000313" key="2">
    <source>
        <dbReference type="EMBL" id="CAK7338068.1"/>
    </source>
</evidence>
<evidence type="ECO:0000313" key="3">
    <source>
        <dbReference type="Proteomes" id="UP001314170"/>
    </source>
</evidence>